<dbReference type="PROSITE" id="PS51683">
    <property type="entry name" value="SAM_OMT_II"/>
    <property type="match status" value="1"/>
</dbReference>
<evidence type="ECO:0000313" key="6">
    <source>
        <dbReference type="EMBL" id="KGO50688.1"/>
    </source>
</evidence>
<evidence type="ECO:0000256" key="1">
    <source>
        <dbReference type="ARBA" id="ARBA00022603"/>
    </source>
</evidence>
<feature type="domain" description="O-methyltransferase dimerisation" evidence="5">
    <location>
        <begin position="29"/>
        <end position="102"/>
    </location>
</feature>
<evidence type="ECO:0000313" key="7">
    <source>
        <dbReference type="Proteomes" id="UP000030143"/>
    </source>
</evidence>
<dbReference type="Gene3D" id="1.10.10.10">
    <property type="entry name" value="Winged helix-like DNA-binding domain superfamily/Winged helix DNA-binding domain"/>
    <property type="match status" value="1"/>
</dbReference>
<protein>
    <submittedName>
        <fullName evidence="6">O-methyltransferase, family 2</fullName>
    </submittedName>
</protein>
<feature type="domain" description="O-methyltransferase C-terminal" evidence="4">
    <location>
        <begin position="146"/>
        <end position="347"/>
    </location>
</feature>
<evidence type="ECO:0000259" key="5">
    <source>
        <dbReference type="Pfam" id="PF08100"/>
    </source>
</evidence>
<dbReference type="AlphaFoldDB" id="A0A0A2IZ35"/>
<dbReference type="Pfam" id="PF08100">
    <property type="entry name" value="Dimerisation"/>
    <property type="match status" value="1"/>
</dbReference>
<dbReference type="InterPro" id="IPR016461">
    <property type="entry name" value="COMT-like"/>
</dbReference>
<dbReference type="PIRSF" id="PIRSF005739">
    <property type="entry name" value="O-mtase"/>
    <property type="match status" value="1"/>
</dbReference>
<dbReference type="InterPro" id="IPR029063">
    <property type="entry name" value="SAM-dependent_MTases_sf"/>
</dbReference>
<dbReference type="InterPro" id="IPR012967">
    <property type="entry name" value="COMT_dimerisation"/>
</dbReference>
<dbReference type="SUPFAM" id="SSF46785">
    <property type="entry name" value="Winged helix' DNA-binding domain"/>
    <property type="match status" value="1"/>
</dbReference>
<name>A0A0A2IZ35_PENEN</name>
<dbReference type="VEuPathDB" id="FungiDB:PEXP_070140"/>
<dbReference type="Pfam" id="PF00891">
    <property type="entry name" value="Methyltransf_2"/>
    <property type="match status" value="1"/>
</dbReference>
<dbReference type="GO" id="GO:0032259">
    <property type="term" value="P:methylation"/>
    <property type="evidence" value="ECO:0007669"/>
    <property type="project" value="UniProtKB-KW"/>
</dbReference>
<comment type="caution">
    <text evidence="6">The sequence shown here is derived from an EMBL/GenBank/DDBJ whole genome shotgun (WGS) entry which is preliminary data.</text>
</comment>
<dbReference type="GO" id="GO:0008171">
    <property type="term" value="F:O-methyltransferase activity"/>
    <property type="evidence" value="ECO:0007669"/>
    <property type="project" value="InterPro"/>
</dbReference>
<dbReference type="RefSeq" id="XP_016593839.1">
    <property type="nucleotide sequence ID" value="XM_016743597.1"/>
</dbReference>
<evidence type="ECO:0000256" key="2">
    <source>
        <dbReference type="ARBA" id="ARBA00022679"/>
    </source>
</evidence>
<dbReference type="GeneID" id="27679017"/>
<evidence type="ECO:0000259" key="4">
    <source>
        <dbReference type="Pfam" id="PF00891"/>
    </source>
</evidence>
<dbReference type="Proteomes" id="UP000030143">
    <property type="component" value="Unassembled WGS sequence"/>
</dbReference>
<keyword evidence="1 6" id="KW-0489">Methyltransferase</keyword>
<accession>A0A0A2IZ35</accession>
<dbReference type="Gene3D" id="3.40.50.150">
    <property type="entry name" value="Vaccinia Virus protein VP39"/>
    <property type="match status" value="1"/>
</dbReference>
<dbReference type="InterPro" id="IPR036388">
    <property type="entry name" value="WH-like_DNA-bd_sf"/>
</dbReference>
<keyword evidence="7" id="KW-1185">Reference proteome</keyword>
<proteinExistence type="predicted"/>
<sequence>MAPQGPPPNIRQALESAGAHYMNLIEFGIIKAFIDFKVFDNIPSEGSISLADLSSNTGGDESLLRRFADYLIASEILASPSPSHVAHTARSLPYRTTEIAADFISHVYHFFLRPMATWATYFEQNGLVEPRDADKIPLGLCTGHSGLDLYGVLDAEPQLAKLFNSAQERSARICSLKDVYDFSYVRGVLVEADTTRPAIVDIGGSHGLALGEILVDNAFIPAAQCTVFDLPKTIKTITSNIEAVNGSLSEVQFLGGTMLKPLPPAIKGAVVYHLRRVLSDFVDKDIVLALNHVREACAADSRVLLVEELVKPNRGKFAIAQDISVMNFGGKRRSEAMWRDLAEQAGLRLSSVFEEAKSEFAVLELLPI</sequence>
<dbReference type="STRING" id="27334.A0A0A2IZ35"/>
<dbReference type="PANTHER" id="PTHR43712">
    <property type="entry name" value="PUTATIVE (AFU_ORTHOLOGUE AFUA_4G14580)-RELATED"/>
    <property type="match status" value="1"/>
</dbReference>
<dbReference type="HOGENOM" id="CLU_005533_5_2_1"/>
<dbReference type="InterPro" id="IPR001077">
    <property type="entry name" value="COMT_C"/>
</dbReference>
<keyword evidence="3" id="KW-0949">S-adenosyl-L-methionine</keyword>
<dbReference type="PANTHER" id="PTHR43712:SF16">
    <property type="entry name" value="O-METHYLTRANSFERASE ELCB"/>
    <property type="match status" value="1"/>
</dbReference>
<dbReference type="OrthoDB" id="1535081at2759"/>
<gene>
    <name evidence="6" type="ORF">PEX2_063260</name>
</gene>
<evidence type="ECO:0000256" key="3">
    <source>
        <dbReference type="ARBA" id="ARBA00022691"/>
    </source>
</evidence>
<dbReference type="InterPro" id="IPR036390">
    <property type="entry name" value="WH_DNA-bd_sf"/>
</dbReference>
<organism evidence="6 7">
    <name type="scientific">Penicillium expansum</name>
    <name type="common">Blue mold rot fungus</name>
    <dbReference type="NCBI Taxonomy" id="27334"/>
    <lineage>
        <taxon>Eukaryota</taxon>
        <taxon>Fungi</taxon>
        <taxon>Dikarya</taxon>
        <taxon>Ascomycota</taxon>
        <taxon>Pezizomycotina</taxon>
        <taxon>Eurotiomycetes</taxon>
        <taxon>Eurotiomycetidae</taxon>
        <taxon>Eurotiales</taxon>
        <taxon>Aspergillaceae</taxon>
        <taxon>Penicillium</taxon>
    </lineage>
</organism>
<reference evidence="6 7" key="1">
    <citation type="journal article" date="2015" name="Mol. Plant Microbe Interact.">
        <title>Genome, transcriptome, and functional analyses of Penicillium expansum provide new insights into secondary metabolism and pathogenicity.</title>
        <authorList>
            <person name="Ballester A.R."/>
            <person name="Marcet-Houben M."/>
            <person name="Levin E."/>
            <person name="Sela N."/>
            <person name="Selma-Lazaro C."/>
            <person name="Carmona L."/>
            <person name="Wisniewski M."/>
            <person name="Droby S."/>
            <person name="Gonzalez-Candelas L."/>
            <person name="Gabaldon T."/>
        </authorList>
    </citation>
    <scope>NUCLEOTIDE SEQUENCE [LARGE SCALE GENOMIC DNA]</scope>
    <source>
        <strain evidence="6 7">MD-8</strain>
    </source>
</reference>
<dbReference type="SUPFAM" id="SSF53335">
    <property type="entry name" value="S-adenosyl-L-methionine-dependent methyltransferases"/>
    <property type="match status" value="1"/>
</dbReference>
<dbReference type="EMBL" id="JQFZ01000325">
    <property type="protein sequence ID" value="KGO50688.1"/>
    <property type="molecule type" value="Genomic_DNA"/>
</dbReference>
<keyword evidence="2 6" id="KW-0808">Transferase</keyword>
<dbReference type="PhylomeDB" id="A0A0A2IZ35"/>
<dbReference type="GO" id="GO:0044550">
    <property type="term" value="P:secondary metabolite biosynthetic process"/>
    <property type="evidence" value="ECO:0007669"/>
    <property type="project" value="UniProtKB-ARBA"/>
</dbReference>